<dbReference type="PANTHER" id="PTHR37692:SF1">
    <property type="entry name" value="DUF420 DOMAIN-CONTAINING PROTEIN"/>
    <property type="match status" value="1"/>
</dbReference>
<feature type="transmembrane region" description="Helical" evidence="1">
    <location>
        <begin position="159"/>
        <end position="181"/>
    </location>
</feature>
<evidence type="ECO:0000313" key="3">
    <source>
        <dbReference type="Proteomes" id="UP000214606"/>
    </source>
</evidence>
<feature type="transmembrane region" description="Helical" evidence="1">
    <location>
        <begin position="57"/>
        <end position="74"/>
    </location>
</feature>
<proteinExistence type="predicted"/>
<evidence type="ECO:0000313" key="2">
    <source>
        <dbReference type="EMBL" id="ASS90736.1"/>
    </source>
</evidence>
<gene>
    <name evidence="2" type="ORF">AP3564_11350</name>
</gene>
<feature type="transmembrane region" description="Helical" evidence="1">
    <location>
        <begin position="16"/>
        <end position="37"/>
    </location>
</feature>
<dbReference type="Pfam" id="PF04238">
    <property type="entry name" value="DUF420"/>
    <property type="match status" value="1"/>
</dbReference>
<dbReference type="InterPro" id="IPR007352">
    <property type="entry name" value="DUF420"/>
</dbReference>
<feature type="transmembrane region" description="Helical" evidence="1">
    <location>
        <begin position="123"/>
        <end position="147"/>
    </location>
</feature>
<keyword evidence="1" id="KW-0812">Transmembrane</keyword>
<dbReference type="KEGG" id="apak:AP3564_11350"/>
<reference evidence="2 3" key="1">
    <citation type="submission" date="2016-10" db="EMBL/GenBank/DDBJ databases">
        <title>The whole genome sequencing and assembly of Aeribacillus pallidus KCTC3564 strain.</title>
        <authorList>
            <person name="Lee Y.-J."/>
            <person name="Park M.-K."/>
            <person name="Yi H."/>
            <person name="Bahn Y.-S."/>
            <person name="Kim J.F."/>
            <person name="Lee D.-W."/>
        </authorList>
    </citation>
    <scope>NUCLEOTIDE SEQUENCE [LARGE SCALE GENOMIC DNA]</scope>
    <source>
        <strain evidence="2 3">KCTC3564</strain>
    </source>
</reference>
<feature type="transmembrane region" description="Helical" evidence="1">
    <location>
        <begin position="86"/>
        <end position="103"/>
    </location>
</feature>
<name>A0A223E674_9BACI</name>
<protein>
    <recommendedName>
        <fullName evidence="4">Membrane protein YozB</fullName>
    </recommendedName>
</protein>
<dbReference type="RefSeq" id="WP_094245489.1">
    <property type="nucleotide sequence ID" value="NZ_CP017703.1"/>
</dbReference>
<dbReference type="AlphaFoldDB" id="A0A223E674"/>
<organism evidence="2 3">
    <name type="scientific">Aeribacillus pallidus</name>
    <dbReference type="NCBI Taxonomy" id="33936"/>
    <lineage>
        <taxon>Bacteria</taxon>
        <taxon>Bacillati</taxon>
        <taxon>Bacillota</taxon>
        <taxon>Bacilli</taxon>
        <taxon>Bacillales</taxon>
        <taxon>Bacillaceae</taxon>
        <taxon>Aeribacillus</taxon>
    </lineage>
</organism>
<evidence type="ECO:0008006" key="4">
    <source>
        <dbReference type="Google" id="ProtNLM"/>
    </source>
</evidence>
<sequence length="185" mass="21491">MDSIQNYEQPHNKKNYTGIVVTLSVIINAVILLLFFSPLGYRGEVHFDLTIFPRLNAIFNSFTFVFLLAALYAIKKKNIKVHRNFIIAAFTTTTLFCISYLTYHFLQSEPTRYGGEGFMKTFYLFILTSHSILAAVVVPLALFAFFWGMSRQVEKHRKIVRWAMPIWLYVSFTGVLVYILISPYY</sequence>
<evidence type="ECO:0000256" key="1">
    <source>
        <dbReference type="SAM" id="Phobius"/>
    </source>
</evidence>
<dbReference type="Proteomes" id="UP000214606">
    <property type="component" value="Chromosome"/>
</dbReference>
<dbReference type="EMBL" id="CP017703">
    <property type="protein sequence ID" value="ASS90736.1"/>
    <property type="molecule type" value="Genomic_DNA"/>
</dbReference>
<dbReference type="PANTHER" id="PTHR37692">
    <property type="entry name" value="HYPOTHETICAL MEMBRANE SPANNING PROTEIN"/>
    <property type="match status" value="1"/>
</dbReference>
<keyword evidence="1" id="KW-0472">Membrane</keyword>
<accession>A0A223E674</accession>
<keyword evidence="1" id="KW-1133">Transmembrane helix</keyword>